<gene>
    <name evidence="1" type="ORF">LCGC14_0460270</name>
</gene>
<proteinExistence type="predicted"/>
<dbReference type="AlphaFoldDB" id="A0A0F9SY31"/>
<sequence>MAGIVDVAKTAGLNPVKCPHCGYNIRTGSVVFERLFRAILERVRSGEIVKIGGFGFFRRSIKLARVNPLGRVKLVGRDVIDASGETAGPRIKIIFKQSRVAKAFLNKKEDR</sequence>
<reference evidence="1" key="1">
    <citation type="journal article" date="2015" name="Nature">
        <title>Complex archaea that bridge the gap between prokaryotes and eukaryotes.</title>
        <authorList>
            <person name="Spang A."/>
            <person name="Saw J.H."/>
            <person name="Jorgensen S.L."/>
            <person name="Zaremba-Niedzwiedzka K."/>
            <person name="Martijn J."/>
            <person name="Lind A.E."/>
            <person name="van Eijk R."/>
            <person name="Schleper C."/>
            <person name="Guy L."/>
            <person name="Ettema T.J."/>
        </authorList>
    </citation>
    <scope>NUCLEOTIDE SEQUENCE</scope>
</reference>
<organism evidence="1">
    <name type="scientific">marine sediment metagenome</name>
    <dbReference type="NCBI Taxonomy" id="412755"/>
    <lineage>
        <taxon>unclassified sequences</taxon>
        <taxon>metagenomes</taxon>
        <taxon>ecological metagenomes</taxon>
    </lineage>
</organism>
<protein>
    <recommendedName>
        <fullName evidence="2">Integration host factor subunit alpha</fullName>
    </recommendedName>
</protein>
<evidence type="ECO:0000313" key="1">
    <source>
        <dbReference type="EMBL" id="KKN67572.1"/>
    </source>
</evidence>
<name>A0A0F9SY31_9ZZZZ</name>
<comment type="caution">
    <text evidence="1">The sequence shown here is derived from an EMBL/GenBank/DDBJ whole genome shotgun (WGS) entry which is preliminary data.</text>
</comment>
<evidence type="ECO:0008006" key="2">
    <source>
        <dbReference type="Google" id="ProtNLM"/>
    </source>
</evidence>
<dbReference type="SUPFAM" id="SSF47729">
    <property type="entry name" value="IHF-like DNA-binding proteins"/>
    <property type="match status" value="1"/>
</dbReference>
<dbReference type="GO" id="GO:0003677">
    <property type="term" value="F:DNA binding"/>
    <property type="evidence" value="ECO:0007669"/>
    <property type="project" value="InterPro"/>
</dbReference>
<dbReference type="EMBL" id="LAZR01000471">
    <property type="protein sequence ID" value="KKN67572.1"/>
    <property type="molecule type" value="Genomic_DNA"/>
</dbReference>
<dbReference type="InterPro" id="IPR010992">
    <property type="entry name" value="IHF-like_DNA-bd_dom_sf"/>
</dbReference>
<accession>A0A0F9SY31</accession>